<gene>
    <name evidence="2" type="ORF">FEZ63_20630</name>
</gene>
<proteinExistence type="predicted"/>
<feature type="chain" id="PRO_5024349063" evidence="1">
    <location>
        <begin position="28"/>
        <end position="146"/>
    </location>
</feature>
<evidence type="ECO:0000313" key="3">
    <source>
        <dbReference type="Proteomes" id="UP000325684"/>
    </source>
</evidence>
<dbReference type="EMBL" id="VCMV01000051">
    <property type="protein sequence ID" value="KAB0264980.1"/>
    <property type="molecule type" value="Genomic_DNA"/>
</dbReference>
<reference evidence="2 3" key="1">
    <citation type="journal article" date="2019" name="Microorganisms">
        <title>Genome Insights into the Novel Species Microvirga brassicacearum, a Rapeseed Endophyte with Biotechnological Potential.</title>
        <authorList>
            <person name="Jimenez-Gomez A."/>
            <person name="Saati-Santamaria Z."/>
            <person name="Igual J.M."/>
            <person name="Rivas R."/>
            <person name="Mateos P.F."/>
            <person name="Garcia-Fraile P."/>
        </authorList>
    </citation>
    <scope>NUCLEOTIDE SEQUENCE [LARGE SCALE GENOMIC DNA]</scope>
    <source>
        <strain evidence="2 3">CDVBN77</strain>
    </source>
</reference>
<sequence length="146" mass="16744">MIFNTRRRFITGICLFISLFSSTTISASSKLESELVALPLRSLNFNLSNVDIQKIKNVFEAVRKFGEEQNFAVRIAQTEPDMHYIAELWRHDLHIIVTNPFTPSGFSFALYLTFPHSVQNQLLDEVVDAFRSAISQLPNIKWVPAR</sequence>
<evidence type="ECO:0000256" key="1">
    <source>
        <dbReference type="SAM" id="SignalP"/>
    </source>
</evidence>
<comment type="caution">
    <text evidence="2">The sequence shown here is derived from an EMBL/GenBank/DDBJ whole genome shotgun (WGS) entry which is preliminary data.</text>
</comment>
<dbReference type="AlphaFoldDB" id="A0A5N3P5H0"/>
<dbReference type="Proteomes" id="UP000325684">
    <property type="component" value="Unassembled WGS sequence"/>
</dbReference>
<accession>A0A5N3P5H0</accession>
<keyword evidence="1" id="KW-0732">Signal</keyword>
<feature type="signal peptide" evidence="1">
    <location>
        <begin position="1"/>
        <end position="27"/>
    </location>
</feature>
<dbReference type="OrthoDB" id="274237at2"/>
<keyword evidence="3" id="KW-1185">Reference proteome</keyword>
<evidence type="ECO:0000313" key="2">
    <source>
        <dbReference type="EMBL" id="KAB0264980.1"/>
    </source>
</evidence>
<protein>
    <submittedName>
        <fullName evidence="2">Uncharacterized protein</fullName>
    </submittedName>
</protein>
<organism evidence="2 3">
    <name type="scientific">Microvirga brassicacearum</name>
    <dbReference type="NCBI Taxonomy" id="2580413"/>
    <lineage>
        <taxon>Bacteria</taxon>
        <taxon>Pseudomonadati</taxon>
        <taxon>Pseudomonadota</taxon>
        <taxon>Alphaproteobacteria</taxon>
        <taxon>Hyphomicrobiales</taxon>
        <taxon>Methylobacteriaceae</taxon>
        <taxon>Microvirga</taxon>
    </lineage>
</organism>
<name>A0A5N3P5H0_9HYPH</name>
<dbReference type="RefSeq" id="WP_150948030.1">
    <property type="nucleotide sequence ID" value="NZ_VCMV01000051.1"/>
</dbReference>